<dbReference type="GO" id="GO:0009507">
    <property type="term" value="C:chloroplast"/>
    <property type="evidence" value="ECO:0007669"/>
    <property type="project" value="UniProtKB-SubCell"/>
</dbReference>
<dbReference type="UniPathway" id="UPA00152"/>
<dbReference type="Pfam" id="PF00534">
    <property type="entry name" value="Glycos_transf_1"/>
    <property type="match status" value="1"/>
</dbReference>
<keyword evidence="6" id="KW-0808">Transferase</keyword>
<evidence type="ECO:0000256" key="5">
    <source>
        <dbReference type="ARBA" id="ARBA00022676"/>
    </source>
</evidence>
<dbReference type="OMA" id="AHDWPAG"/>
<dbReference type="CDD" id="cd03791">
    <property type="entry name" value="GT5_Glycogen_synthase_DULL1-like"/>
    <property type="match status" value="1"/>
</dbReference>
<dbReference type="Proteomes" id="UP000265515">
    <property type="component" value="Unassembled WGS sequence"/>
</dbReference>
<comment type="caution">
    <text evidence="11">The sequence shown here is derived from an EMBL/GenBank/DDBJ whole genome shotgun (WGS) entry which is preliminary data.</text>
</comment>
<organism evidence="11 12">
    <name type="scientific">Chara braunii</name>
    <name type="common">Braun's stonewort</name>
    <dbReference type="NCBI Taxonomy" id="69332"/>
    <lineage>
        <taxon>Eukaryota</taxon>
        <taxon>Viridiplantae</taxon>
        <taxon>Streptophyta</taxon>
        <taxon>Charophyceae</taxon>
        <taxon>Charales</taxon>
        <taxon>Characeae</taxon>
        <taxon>Chara</taxon>
    </lineage>
</organism>
<protein>
    <recommendedName>
        <fullName evidence="8">Starch synthase, chloroplastic/amyloplastic</fullName>
        <ecNumber evidence="8">2.4.1.-</ecNumber>
    </recommendedName>
</protein>
<feature type="domain" description="Glycosyl transferase family 1" evidence="9">
    <location>
        <begin position="441"/>
        <end position="560"/>
    </location>
</feature>
<sequence length="651" mass="70832">MAASTSGVARLSLAASGSSLLSPSVASVSSSSSSCKRTCPLCCSTFPSSSSPDATSHSAKAAFLRGLDGFNGLRRLVSYPGARQSSAGPSAAAFDQIAIERQIEQLPALQWGRRGVVTCQAGMKLVFTSSEVAPWSKTGGLGDVLGGLPPALAARGHRVMTVSPRYDQYKDAWDTEVTAEVKMGDQVETVRFFHCHKRGVDRVFVDHPCFLAKVWGKTGAKIYGETTGVDYTDNQLRFSLFSQAAIEAARVLNLNNNPYFQGPYGEDVIFIANDWHSALLPCYLRSVYRPRGEFMDAKVAFCVHNIAYQGRFPPGDFDILNLGEELRPSFNFWDGYEKPVVGAKINWMKAGFEESDMLLTVSPNYAAELVSGDDKGVELNDVVERKGITGIVNGMDVQEWDPSSDRYLDINYDISNVLEVKPGLKELLQAEVGLPVRADIPLFAFIGRLEEQKGSDLLCAAVPELMQEDLQLVVLGTGKKKFETELESLENEFPDKFRAVCKFNVPLAHLITAGADFMVVPSRFEPCGLIQLHAMRYGTVPIVAATGGLVDTVREGITGFRMGSSAFNVRCDRIDPADVTKVVAGVKKASKVYGTPALESMILAGMAQDLSWKEPARKWEEALLKLQVVNTKPGIDAEEIAPKALENIATP</sequence>
<dbReference type="PANTHER" id="PTHR45825">
    <property type="entry name" value="GRANULE-BOUND STARCH SYNTHASE 1, CHLOROPLASTIC/AMYLOPLASTIC"/>
    <property type="match status" value="1"/>
</dbReference>
<dbReference type="SUPFAM" id="SSF53756">
    <property type="entry name" value="UDP-Glycosyltransferase/glycogen phosphorylase"/>
    <property type="match status" value="1"/>
</dbReference>
<dbReference type="GO" id="GO:0019252">
    <property type="term" value="P:starch biosynthetic process"/>
    <property type="evidence" value="ECO:0007669"/>
    <property type="project" value="UniProtKB-UniRule"/>
</dbReference>
<dbReference type="NCBIfam" id="TIGR02095">
    <property type="entry name" value="glgA"/>
    <property type="match status" value="1"/>
</dbReference>
<proteinExistence type="inferred from homology"/>
<evidence type="ECO:0000256" key="4">
    <source>
        <dbReference type="ARBA" id="ARBA00022640"/>
    </source>
</evidence>
<evidence type="ECO:0000259" key="10">
    <source>
        <dbReference type="Pfam" id="PF08323"/>
    </source>
</evidence>
<evidence type="ECO:0000256" key="3">
    <source>
        <dbReference type="ARBA" id="ARBA00022528"/>
    </source>
</evidence>
<keyword evidence="5 8" id="KW-0328">Glycosyltransferase</keyword>
<keyword evidence="3 8" id="KW-0150">Chloroplast</keyword>
<dbReference type="GO" id="GO:0009501">
    <property type="term" value="C:amyloplast"/>
    <property type="evidence" value="ECO:0007669"/>
    <property type="project" value="UniProtKB-SubCell"/>
</dbReference>
<reference evidence="11 12" key="1">
    <citation type="journal article" date="2018" name="Cell">
        <title>The Chara Genome: Secondary Complexity and Implications for Plant Terrestrialization.</title>
        <authorList>
            <person name="Nishiyama T."/>
            <person name="Sakayama H."/>
            <person name="Vries J.D."/>
            <person name="Buschmann H."/>
            <person name="Saint-Marcoux D."/>
            <person name="Ullrich K.K."/>
            <person name="Haas F.B."/>
            <person name="Vanderstraeten L."/>
            <person name="Becker D."/>
            <person name="Lang D."/>
            <person name="Vosolsobe S."/>
            <person name="Rombauts S."/>
            <person name="Wilhelmsson P.K.I."/>
            <person name="Janitza P."/>
            <person name="Kern R."/>
            <person name="Heyl A."/>
            <person name="Rumpler F."/>
            <person name="Villalobos L.I.A.C."/>
            <person name="Clay J.M."/>
            <person name="Skokan R."/>
            <person name="Toyoda A."/>
            <person name="Suzuki Y."/>
            <person name="Kagoshima H."/>
            <person name="Schijlen E."/>
            <person name="Tajeshwar N."/>
            <person name="Catarino B."/>
            <person name="Hetherington A.J."/>
            <person name="Saltykova A."/>
            <person name="Bonnot C."/>
            <person name="Breuninger H."/>
            <person name="Symeonidi A."/>
            <person name="Radhakrishnan G.V."/>
            <person name="Van Nieuwerburgh F."/>
            <person name="Deforce D."/>
            <person name="Chang C."/>
            <person name="Karol K.G."/>
            <person name="Hedrich R."/>
            <person name="Ulvskov P."/>
            <person name="Glockner G."/>
            <person name="Delwiche C.F."/>
            <person name="Petrasek J."/>
            <person name="Van de Peer Y."/>
            <person name="Friml J."/>
            <person name="Beilby M."/>
            <person name="Dolan L."/>
            <person name="Kohara Y."/>
            <person name="Sugano S."/>
            <person name="Fujiyama A."/>
            <person name="Delaux P.-M."/>
            <person name="Quint M."/>
            <person name="TheiBen G."/>
            <person name="Hagemann M."/>
            <person name="Harholt J."/>
            <person name="Dunand C."/>
            <person name="Zachgo S."/>
            <person name="Langdale J."/>
            <person name="Maumus F."/>
            <person name="Straeten D.V.D."/>
            <person name="Gould S.B."/>
            <person name="Rensing S.A."/>
        </authorList>
    </citation>
    <scope>NUCLEOTIDE SEQUENCE [LARGE SCALE GENOMIC DNA]</scope>
    <source>
        <strain evidence="11 12">S276</strain>
    </source>
</reference>
<keyword evidence="7 8" id="KW-0750">Starch biosynthesis</keyword>
<feature type="domain" description="Starch synthase catalytic" evidence="10">
    <location>
        <begin position="124"/>
        <end position="382"/>
    </location>
</feature>
<comment type="subcellular location">
    <subcellularLocation>
        <location evidence="8">Plastid</location>
        <location evidence="8">Chloroplast</location>
    </subcellularLocation>
    <subcellularLocation>
        <location evidence="8">Plastid</location>
        <location evidence="8">Amyloplast</location>
    </subcellularLocation>
</comment>
<dbReference type="EMBL" id="BFEA01000791">
    <property type="protein sequence ID" value="GBG90171.1"/>
    <property type="molecule type" value="Genomic_DNA"/>
</dbReference>
<dbReference type="Gramene" id="GBG90171">
    <property type="protein sequence ID" value="GBG90171"/>
    <property type="gene ID" value="CBR_g50265"/>
</dbReference>
<evidence type="ECO:0000256" key="8">
    <source>
        <dbReference type="RuleBase" id="RU361232"/>
    </source>
</evidence>
<dbReference type="HAMAP" id="MF_00484">
    <property type="entry name" value="Glycogen_synth"/>
    <property type="match status" value="1"/>
</dbReference>
<dbReference type="GO" id="GO:0004373">
    <property type="term" value="F:alpha-1,4-glucan glucosyltransferase (UDP-glucose donor) activity"/>
    <property type="evidence" value="ECO:0007669"/>
    <property type="project" value="InterPro"/>
</dbReference>
<dbReference type="Pfam" id="PF08323">
    <property type="entry name" value="Glyco_transf_5"/>
    <property type="match status" value="1"/>
</dbReference>
<dbReference type="AlphaFoldDB" id="A0A388M6I9"/>
<evidence type="ECO:0000259" key="9">
    <source>
        <dbReference type="Pfam" id="PF00534"/>
    </source>
</evidence>
<dbReference type="OrthoDB" id="512920at2759"/>
<evidence type="ECO:0000256" key="7">
    <source>
        <dbReference type="ARBA" id="ARBA00022922"/>
    </source>
</evidence>
<comment type="similarity">
    <text evidence="2 8">Belongs to the glycosyltransferase 1 family. Bacterial/plant glycogen synthase subfamily.</text>
</comment>
<evidence type="ECO:0000313" key="11">
    <source>
        <dbReference type="EMBL" id="GBG90171.1"/>
    </source>
</evidence>
<gene>
    <name evidence="11" type="ORF">CBR_g50265</name>
</gene>
<evidence type="ECO:0000256" key="1">
    <source>
        <dbReference type="ARBA" id="ARBA00004727"/>
    </source>
</evidence>
<comment type="pathway">
    <text evidence="1 8">Glycan biosynthesis; starch biosynthesis.</text>
</comment>
<name>A0A388M6I9_CHABU</name>
<dbReference type="Gene3D" id="3.40.50.2000">
    <property type="entry name" value="Glycogen Phosphorylase B"/>
    <property type="match status" value="2"/>
</dbReference>
<dbReference type="InterPro" id="IPR001296">
    <property type="entry name" value="Glyco_trans_1"/>
</dbReference>
<dbReference type="InterPro" id="IPR011835">
    <property type="entry name" value="GS/SS"/>
</dbReference>
<keyword evidence="4" id="KW-0934">Plastid</keyword>
<dbReference type="FunFam" id="3.40.50.2000:FF:000090">
    <property type="entry name" value="Starch synthase, chloroplastic/amyloplastic"/>
    <property type="match status" value="1"/>
</dbReference>
<dbReference type="EC" id="2.4.1.-" evidence="8"/>
<evidence type="ECO:0000256" key="2">
    <source>
        <dbReference type="ARBA" id="ARBA00010281"/>
    </source>
</evidence>
<dbReference type="PANTHER" id="PTHR45825:SF3">
    <property type="entry name" value="GRANULE-BOUND STARCH SYNTHASE 1, CHLOROPLASTIC_AMYLOPLASTIC"/>
    <property type="match status" value="1"/>
</dbReference>
<dbReference type="InterPro" id="IPR013534">
    <property type="entry name" value="Starch_synth_cat_dom"/>
</dbReference>
<evidence type="ECO:0000256" key="6">
    <source>
        <dbReference type="ARBA" id="ARBA00022679"/>
    </source>
</evidence>
<keyword evidence="12" id="KW-1185">Reference proteome</keyword>
<evidence type="ECO:0000313" key="12">
    <source>
        <dbReference type="Proteomes" id="UP000265515"/>
    </source>
</evidence>
<accession>A0A388M6I9</accession>
<dbReference type="STRING" id="69332.A0A388M6I9"/>
<keyword evidence="8" id="KW-0035">Amyloplast</keyword>